<evidence type="ECO:0000313" key="2">
    <source>
        <dbReference type="Proteomes" id="UP000824230"/>
    </source>
</evidence>
<reference evidence="1" key="2">
    <citation type="submission" date="2021-04" db="EMBL/GenBank/DDBJ databases">
        <authorList>
            <person name="Gilroy R."/>
        </authorList>
    </citation>
    <scope>NUCLEOTIDE SEQUENCE</scope>
    <source>
        <strain evidence="1">ChiHjej12B11-1927</strain>
    </source>
</reference>
<protein>
    <submittedName>
        <fullName evidence="1">Pentapeptide repeat-containing protein</fullName>
    </submittedName>
</protein>
<sequence length="223" mass="25675">MNKKVFKEPQIPQELTEVRDAAELMEAAREEEGEIFRRQFTGTFLSRIDGSHISFQQVVFQNCKFLGCFFDRASFADVKFINCDFSNSSMNDVNFRSCAFENCKALGTDFYGSIIRHVSMKNCNFREAGMDAVRMSYVKAYHTDFTEASFSKCNITNVDWKDDCFKNASFFKTWLKDIDLTECDITGIVISDAKDELREVVVNLEQAIMLAKRLGIVIKELER</sequence>
<dbReference type="Gene3D" id="2.160.20.80">
    <property type="entry name" value="E3 ubiquitin-protein ligase SopA"/>
    <property type="match status" value="1"/>
</dbReference>
<organism evidence="1 2">
    <name type="scientific">Candidatus Blautia pullistercoris</name>
    <dbReference type="NCBI Taxonomy" id="2838499"/>
    <lineage>
        <taxon>Bacteria</taxon>
        <taxon>Bacillati</taxon>
        <taxon>Bacillota</taxon>
        <taxon>Clostridia</taxon>
        <taxon>Lachnospirales</taxon>
        <taxon>Lachnospiraceae</taxon>
        <taxon>Blautia</taxon>
    </lineage>
</organism>
<comment type="caution">
    <text evidence="1">The sequence shown here is derived from an EMBL/GenBank/DDBJ whole genome shotgun (WGS) entry which is preliminary data.</text>
</comment>
<dbReference type="PANTHER" id="PTHR42999:SF1">
    <property type="entry name" value="PENTAPEPTIDE REPEAT-CONTAINING PROTEIN"/>
    <property type="match status" value="1"/>
</dbReference>
<reference evidence="1" key="1">
    <citation type="journal article" date="2021" name="PeerJ">
        <title>Extensive microbial diversity within the chicken gut microbiome revealed by metagenomics and culture.</title>
        <authorList>
            <person name="Gilroy R."/>
            <person name="Ravi A."/>
            <person name="Getino M."/>
            <person name="Pursley I."/>
            <person name="Horton D.L."/>
            <person name="Alikhan N.F."/>
            <person name="Baker D."/>
            <person name="Gharbi K."/>
            <person name="Hall N."/>
            <person name="Watson M."/>
            <person name="Adriaenssens E.M."/>
            <person name="Foster-Nyarko E."/>
            <person name="Jarju S."/>
            <person name="Secka A."/>
            <person name="Antonio M."/>
            <person name="Oren A."/>
            <person name="Chaudhuri R.R."/>
            <person name="La Ragione R."/>
            <person name="Hildebrand F."/>
            <person name="Pallen M.J."/>
        </authorList>
    </citation>
    <scope>NUCLEOTIDE SEQUENCE</scope>
    <source>
        <strain evidence="1">ChiHjej12B11-1927</strain>
    </source>
</reference>
<dbReference type="EMBL" id="DXFG01000025">
    <property type="protein sequence ID" value="HIX36466.1"/>
    <property type="molecule type" value="Genomic_DNA"/>
</dbReference>
<accession>A0A9D1VJB8</accession>
<dbReference type="PANTHER" id="PTHR42999">
    <property type="entry name" value="ANTIBIOTIC RESISTANCE PROTEIN MCBG"/>
    <property type="match status" value="1"/>
</dbReference>
<name>A0A9D1VJB8_9FIRM</name>
<dbReference type="InterPro" id="IPR001646">
    <property type="entry name" value="5peptide_repeat"/>
</dbReference>
<dbReference type="AlphaFoldDB" id="A0A9D1VJB8"/>
<gene>
    <name evidence="1" type="ORF">H9738_01145</name>
</gene>
<proteinExistence type="predicted"/>
<dbReference type="Pfam" id="PF13599">
    <property type="entry name" value="Pentapeptide_4"/>
    <property type="match status" value="1"/>
</dbReference>
<dbReference type="Proteomes" id="UP000824230">
    <property type="component" value="Unassembled WGS sequence"/>
</dbReference>
<dbReference type="InterPro" id="IPR052949">
    <property type="entry name" value="PA_immunity-related"/>
</dbReference>
<evidence type="ECO:0000313" key="1">
    <source>
        <dbReference type="EMBL" id="HIX36466.1"/>
    </source>
</evidence>
<dbReference type="SUPFAM" id="SSF141571">
    <property type="entry name" value="Pentapeptide repeat-like"/>
    <property type="match status" value="1"/>
</dbReference>